<reference evidence="2" key="1">
    <citation type="journal article" date="2015" name="Nature">
        <title>Complex archaea that bridge the gap between prokaryotes and eukaryotes.</title>
        <authorList>
            <person name="Spang A."/>
            <person name="Saw J.H."/>
            <person name="Jorgensen S.L."/>
            <person name="Zaremba-Niedzwiedzka K."/>
            <person name="Martijn J."/>
            <person name="Lind A.E."/>
            <person name="van Eijk R."/>
            <person name="Schleper C."/>
            <person name="Guy L."/>
            <person name="Ettema T.J."/>
        </authorList>
    </citation>
    <scope>NUCLEOTIDE SEQUENCE</scope>
</reference>
<gene>
    <name evidence="2" type="ORF">LCGC14_1969010</name>
</gene>
<dbReference type="EMBL" id="LAZR01021819">
    <property type="protein sequence ID" value="KKL84011.1"/>
    <property type="molecule type" value="Genomic_DNA"/>
</dbReference>
<name>A0A0F9G0K6_9ZZZZ</name>
<protein>
    <submittedName>
        <fullName evidence="2">Uncharacterized protein</fullName>
    </submittedName>
</protein>
<evidence type="ECO:0000313" key="2">
    <source>
        <dbReference type="EMBL" id="KKL84011.1"/>
    </source>
</evidence>
<proteinExistence type="predicted"/>
<dbReference type="AlphaFoldDB" id="A0A0F9G0K6"/>
<sequence>MDDDDDDDERPSKRRRSDGPETAAGLLGVLPCDLFPSIVCHVQPEDARALFRTCRFVRAQRNTATMRTVLLRMAYDDAFGSALGRAQFDRDRLMLYGRKDARCTSAQQHATDVLARVVFVSTHEASTGLMCCSPVLQLGPFARLRSAVRVRFVGFNVQLFVDYCTSYAASRNTAMMLHPRRYDHVTWMHNVAAVMLLVAKGERALCTWPQLADRSDEMNEVIATVIRSSVRHESWVALRVGEFIEWMNDRERFQ</sequence>
<feature type="region of interest" description="Disordered" evidence="1">
    <location>
        <begin position="1"/>
        <end position="22"/>
    </location>
</feature>
<comment type="caution">
    <text evidence="2">The sequence shown here is derived from an EMBL/GenBank/DDBJ whole genome shotgun (WGS) entry which is preliminary data.</text>
</comment>
<evidence type="ECO:0000256" key="1">
    <source>
        <dbReference type="SAM" id="MobiDB-lite"/>
    </source>
</evidence>
<organism evidence="2">
    <name type="scientific">marine sediment metagenome</name>
    <dbReference type="NCBI Taxonomy" id="412755"/>
    <lineage>
        <taxon>unclassified sequences</taxon>
        <taxon>metagenomes</taxon>
        <taxon>ecological metagenomes</taxon>
    </lineage>
</organism>
<accession>A0A0F9G0K6</accession>